<evidence type="ECO:0000313" key="1">
    <source>
        <dbReference type="Proteomes" id="UP000694925"/>
    </source>
</evidence>
<keyword evidence="1" id="KW-1185">Reference proteome</keyword>
<evidence type="ECO:0000313" key="3">
    <source>
        <dbReference type="RefSeq" id="XP_026667914.1"/>
    </source>
</evidence>
<sequence length="217" mass="24826">MSYRKILVKISSSPKYVGHLAVTWEKLIRKGDVQCKRCQRYGHVASNCNMGYRCVKCKELHKPGECQISLGIDNNSNKIPFCVNCKTEGHPASYRRCSKFKEYKMNLKAQNERAKSEVARVINNPAFVKDGISFANTLKTPKQDTLLNTTKNRASLLKAQTTNSPQHVAFSQSTTYNFHSRIEKLEKNLELLFEKIESLNIHMNHLANMLLSTQHIH</sequence>
<dbReference type="KEGG" id="ccal:108623261"/>
<dbReference type="Proteomes" id="UP000694925">
    <property type="component" value="Unplaced"/>
</dbReference>
<proteinExistence type="predicted"/>
<protein>
    <submittedName>
        <fullName evidence="2 3">Uncharacterized protein LOC108623261</fullName>
    </submittedName>
</protein>
<evidence type="ECO:0000313" key="2">
    <source>
        <dbReference type="RefSeq" id="XP_017877135.1"/>
    </source>
</evidence>
<dbReference type="AlphaFoldDB" id="A0AAJ7N4E9"/>
<dbReference type="GeneID" id="108623261"/>
<organism evidence="1 2">
    <name type="scientific">Ceratina calcarata</name>
    <dbReference type="NCBI Taxonomy" id="156304"/>
    <lineage>
        <taxon>Eukaryota</taxon>
        <taxon>Metazoa</taxon>
        <taxon>Ecdysozoa</taxon>
        <taxon>Arthropoda</taxon>
        <taxon>Hexapoda</taxon>
        <taxon>Insecta</taxon>
        <taxon>Pterygota</taxon>
        <taxon>Neoptera</taxon>
        <taxon>Endopterygota</taxon>
        <taxon>Hymenoptera</taxon>
        <taxon>Apocrita</taxon>
        <taxon>Aculeata</taxon>
        <taxon>Apoidea</taxon>
        <taxon>Anthophila</taxon>
        <taxon>Apidae</taxon>
        <taxon>Ceratina</taxon>
        <taxon>Zadontomerus</taxon>
    </lineage>
</organism>
<reference evidence="2 3" key="1">
    <citation type="submission" date="2025-04" db="UniProtKB">
        <authorList>
            <consortium name="RefSeq"/>
        </authorList>
    </citation>
    <scope>IDENTIFICATION</scope>
    <source>
        <tissue evidence="2 3">Whole body</tissue>
    </source>
</reference>
<accession>A0AAJ7N4E9</accession>
<name>A0AAJ7N4E9_9HYME</name>
<gene>
    <name evidence="2 3" type="primary">LOC108623261</name>
</gene>
<dbReference type="RefSeq" id="XP_017877135.1">
    <property type="nucleotide sequence ID" value="XM_018021646.2"/>
</dbReference>
<dbReference type="RefSeq" id="XP_026667914.1">
    <property type="nucleotide sequence ID" value="XM_026812113.1"/>
</dbReference>